<sequence length="535" mass="55287">MNYKFSYAFASACVAAALLAGCGGGGGGGGGGGVGVLPFLPPVSAGPVTLTGTATYESVPNPNGNLVYASTSVKPVRGASLEVVDAATSAQLAVATTDDNGAYSVSVPANSTVIVRVRAQLTRTAPGAAWDVSVRDNTQGNALYSMQTAAFSSGTASSTRDLRAATGWDGSRYASQRVAAPFAILDTVYTAMQKVLSVAPATSFPSLRVYWSPNNAPSPGNPALGQITTTYFVSKSTGREIYVLGKEGVDTDEFDSPVIAHEWGHYYQSSFSRDDSPGGEHSGSDRVDRRLAFSEGWGNAWSGIALDRSTYVDSRGPGQATDSISVDLRAGPSTNPGWYREVSIQSILWNLNQQVGFKPINDAMTSFQFRSATPVTSIHLFSSVFNAVAPGSAPALKTLLAGQGITSTDAYGVGETSDDSGAATPVPGVLPLYTPVAVGVLASNVACISNVAGTVNKLGNISYLAFNAPASRDYTIQLTGGSGLPNFDLFKGGLIARSSNKVSLGAGDYVLAVRDDAPVSGANNLSQRCFSVLVQ</sequence>
<evidence type="ECO:0000313" key="2">
    <source>
        <dbReference type="EMBL" id="OAK66552.1"/>
    </source>
</evidence>
<keyword evidence="1" id="KW-0732">Signal</keyword>
<dbReference type="AlphaFoldDB" id="A0AA91ICR8"/>
<dbReference type="RefSeq" id="WP_081266122.1">
    <property type="nucleotide sequence ID" value="NZ_LVHG01000022.1"/>
</dbReference>
<dbReference type="EMBL" id="LVHG01000022">
    <property type="protein sequence ID" value="OAK66552.1"/>
    <property type="molecule type" value="Genomic_DNA"/>
</dbReference>
<protein>
    <recommendedName>
        <fullName evidence="4">Lipoprotein</fullName>
    </recommendedName>
</protein>
<evidence type="ECO:0008006" key="4">
    <source>
        <dbReference type="Google" id="ProtNLM"/>
    </source>
</evidence>
<organism evidence="2 3">
    <name type="scientific">Variovorax paradoxus</name>
    <dbReference type="NCBI Taxonomy" id="34073"/>
    <lineage>
        <taxon>Bacteria</taxon>
        <taxon>Pseudomonadati</taxon>
        <taxon>Pseudomonadota</taxon>
        <taxon>Betaproteobacteria</taxon>
        <taxon>Burkholderiales</taxon>
        <taxon>Comamonadaceae</taxon>
        <taxon>Variovorax</taxon>
    </lineage>
</organism>
<feature type="signal peptide" evidence="1">
    <location>
        <begin position="1"/>
        <end position="20"/>
    </location>
</feature>
<feature type="chain" id="PRO_5041683699" description="Lipoprotein" evidence="1">
    <location>
        <begin position="21"/>
        <end position="535"/>
    </location>
</feature>
<gene>
    <name evidence="2" type="ORF">A3K87_06810</name>
</gene>
<proteinExistence type="predicted"/>
<evidence type="ECO:0000313" key="3">
    <source>
        <dbReference type="Proteomes" id="UP000077852"/>
    </source>
</evidence>
<comment type="caution">
    <text evidence="2">The sequence shown here is derived from an EMBL/GenBank/DDBJ whole genome shotgun (WGS) entry which is preliminary data.</text>
</comment>
<name>A0AA91ICR8_VARPD</name>
<reference evidence="2 3" key="1">
    <citation type="submission" date="2016-03" db="EMBL/GenBank/DDBJ databases">
        <title>Genome sequence of Variovorax paradoxus KB5.</title>
        <authorList>
            <person name="Jeong H."/>
            <person name="Hong C.E."/>
            <person name="Jo S.H."/>
            <person name="Park J.M."/>
        </authorList>
    </citation>
    <scope>NUCLEOTIDE SEQUENCE [LARGE SCALE GENOMIC DNA]</scope>
    <source>
        <strain evidence="2 3">KB5</strain>
    </source>
</reference>
<evidence type="ECO:0000256" key="1">
    <source>
        <dbReference type="SAM" id="SignalP"/>
    </source>
</evidence>
<dbReference type="PROSITE" id="PS51257">
    <property type="entry name" value="PROKAR_LIPOPROTEIN"/>
    <property type="match status" value="1"/>
</dbReference>
<accession>A0AA91ICR8</accession>
<dbReference type="Proteomes" id="UP000077852">
    <property type="component" value="Unassembled WGS sequence"/>
</dbReference>